<feature type="transmembrane region" description="Helical" evidence="1">
    <location>
        <begin position="68"/>
        <end position="92"/>
    </location>
</feature>
<feature type="transmembrane region" description="Helical" evidence="1">
    <location>
        <begin position="104"/>
        <end position="125"/>
    </location>
</feature>
<dbReference type="Proteomes" id="UP000185891">
    <property type="component" value="Unassembled WGS sequence"/>
</dbReference>
<sequence length="233" mass="26329">MDILLSFFLGVLPIIIWLSFWLKEDAKNPEPKRFIFLTFLAGMFSALTAQVFGKEILEYTNISINADISLLAIGILATSEEVIKYIFAYFSALSRSFNDEPVDAIIYMITVALGFSAMENTMYLFDILDSKTLFEGIIISNMRFIGATVLHTASSAMIGITLAFAYQKTKIIKMFCLILGLILAIALHTSFNFLIINDSGGNIFKVFLFIWLIIMLILLFFEKIKSFRLSVNK</sequence>
<dbReference type="GO" id="GO:0008233">
    <property type="term" value="F:peptidase activity"/>
    <property type="evidence" value="ECO:0007669"/>
    <property type="project" value="InterPro"/>
</dbReference>
<feature type="transmembrane region" description="Helical" evidence="1">
    <location>
        <begin position="175"/>
        <end position="196"/>
    </location>
</feature>
<dbReference type="AlphaFoldDB" id="A0A1F5EPB6"/>
<evidence type="ECO:0000313" key="2">
    <source>
        <dbReference type="EMBL" id="OGD69044.1"/>
    </source>
</evidence>
<feature type="transmembrane region" description="Helical" evidence="1">
    <location>
        <begin position="6"/>
        <end position="22"/>
    </location>
</feature>
<evidence type="ECO:0000313" key="3">
    <source>
        <dbReference type="Proteomes" id="UP000185891"/>
    </source>
</evidence>
<dbReference type="Pfam" id="PF13367">
    <property type="entry name" value="PrsW-protease"/>
    <property type="match status" value="1"/>
</dbReference>
<comment type="caution">
    <text evidence="2">The sequence shown here is derived from an EMBL/GenBank/DDBJ whole genome shotgun (WGS) entry which is preliminary data.</text>
</comment>
<name>A0A1F5EPB6_9BACT</name>
<dbReference type="PANTHER" id="PTHR36844">
    <property type="entry name" value="PROTEASE PRSW"/>
    <property type="match status" value="1"/>
</dbReference>
<proteinExistence type="predicted"/>
<evidence type="ECO:0008006" key="4">
    <source>
        <dbReference type="Google" id="ProtNLM"/>
    </source>
</evidence>
<reference evidence="2 3" key="1">
    <citation type="journal article" date="2016" name="Nat. Commun.">
        <title>Thousands of microbial genomes shed light on interconnected biogeochemical processes in an aquifer system.</title>
        <authorList>
            <person name="Anantharaman K."/>
            <person name="Brown C.T."/>
            <person name="Hug L.A."/>
            <person name="Sharon I."/>
            <person name="Castelle C.J."/>
            <person name="Probst A.J."/>
            <person name="Thomas B.C."/>
            <person name="Singh A."/>
            <person name="Wilkins M.J."/>
            <person name="Karaoz U."/>
            <person name="Brodie E.L."/>
            <person name="Williams K.H."/>
            <person name="Hubbard S.S."/>
            <person name="Banfield J.F."/>
        </authorList>
    </citation>
    <scope>NUCLEOTIDE SEQUENCE [LARGE SCALE GENOMIC DNA]</scope>
</reference>
<accession>A0A1F5EPB6</accession>
<organism evidence="2 3">
    <name type="scientific">Candidatus Campbellbacteria bacterium RIFCSPHIGHO2_12_FULL_35_10</name>
    <dbReference type="NCBI Taxonomy" id="1797578"/>
    <lineage>
        <taxon>Bacteria</taxon>
        <taxon>Candidatus Campbelliibacteriota</taxon>
    </lineage>
</organism>
<feature type="transmembrane region" description="Helical" evidence="1">
    <location>
        <begin position="202"/>
        <end position="221"/>
    </location>
</feature>
<evidence type="ECO:0000256" key="1">
    <source>
        <dbReference type="SAM" id="Phobius"/>
    </source>
</evidence>
<feature type="transmembrane region" description="Helical" evidence="1">
    <location>
        <begin position="34"/>
        <end position="53"/>
    </location>
</feature>
<keyword evidence="1" id="KW-1133">Transmembrane helix</keyword>
<keyword evidence="1" id="KW-0812">Transmembrane</keyword>
<protein>
    <recommendedName>
        <fullName evidence="4">Protease PrsW</fullName>
    </recommendedName>
</protein>
<gene>
    <name evidence="2" type="ORF">A3E89_01275</name>
</gene>
<dbReference type="PANTHER" id="PTHR36844:SF1">
    <property type="entry name" value="PROTEASE PRSW"/>
    <property type="match status" value="1"/>
</dbReference>
<dbReference type="InterPro" id="IPR026898">
    <property type="entry name" value="PrsW"/>
</dbReference>
<keyword evidence="1" id="KW-0472">Membrane</keyword>
<feature type="transmembrane region" description="Helical" evidence="1">
    <location>
        <begin position="145"/>
        <end position="166"/>
    </location>
</feature>
<dbReference type="EMBL" id="MFAA01000017">
    <property type="protein sequence ID" value="OGD69044.1"/>
    <property type="molecule type" value="Genomic_DNA"/>
</dbReference>